<dbReference type="Pfam" id="PF00004">
    <property type="entry name" value="AAA"/>
    <property type="match status" value="1"/>
</dbReference>
<feature type="region of interest" description="Disordered" evidence="1">
    <location>
        <begin position="253"/>
        <end position="276"/>
    </location>
</feature>
<evidence type="ECO:0000259" key="2">
    <source>
        <dbReference type="Pfam" id="PF00004"/>
    </source>
</evidence>
<comment type="caution">
    <text evidence="3">The sequence shown here is derived from an EMBL/GenBank/DDBJ whole genome shotgun (WGS) entry which is preliminary data.</text>
</comment>
<proteinExistence type="predicted"/>
<keyword evidence="4" id="KW-1185">Reference proteome</keyword>
<sequence>MDLGRQYAELIESAHDALRTHRIQDELRTGQSEEITIDEIVEKVTQFGQSSRSSKQVSEIAIARVKRLKESRLIGPNFPFIAELKKNRLICLDCRRLQLNEVRLVAAAAARELQSHGRNCARRIEAGAPEDGDEQWLSVLFIDEAHNIVPEGATTVTSNVLRELARMGRHSRTGLILASQSPADLDASILKRMQTRFIFALERDQLKSIGGVRSDLGDELVEALPKLGRGICAVSGNGDQIRHGFMMKVRERRTPIGGGTPPVFAGRTKRDGSARK</sequence>
<dbReference type="EMBL" id="JAVDRD010000027">
    <property type="protein sequence ID" value="MDR6513404.1"/>
    <property type="molecule type" value="Genomic_DNA"/>
</dbReference>
<organism evidence="3 4">
    <name type="scientific">Novosphingobium capsulatum</name>
    <dbReference type="NCBI Taxonomy" id="13688"/>
    <lineage>
        <taxon>Bacteria</taxon>
        <taxon>Pseudomonadati</taxon>
        <taxon>Pseudomonadota</taxon>
        <taxon>Alphaproteobacteria</taxon>
        <taxon>Sphingomonadales</taxon>
        <taxon>Sphingomonadaceae</taxon>
        <taxon>Novosphingobium</taxon>
    </lineage>
</organism>
<evidence type="ECO:0000313" key="4">
    <source>
        <dbReference type="Proteomes" id="UP001184150"/>
    </source>
</evidence>
<dbReference type="Gene3D" id="3.40.50.300">
    <property type="entry name" value="P-loop containing nucleotide triphosphate hydrolases"/>
    <property type="match status" value="1"/>
</dbReference>
<dbReference type="Proteomes" id="UP001184150">
    <property type="component" value="Unassembled WGS sequence"/>
</dbReference>
<feature type="domain" description="ATPase AAA-type core" evidence="2">
    <location>
        <begin position="132"/>
        <end position="199"/>
    </location>
</feature>
<dbReference type="InterPro" id="IPR003959">
    <property type="entry name" value="ATPase_AAA_core"/>
</dbReference>
<dbReference type="SUPFAM" id="SSF52540">
    <property type="entry name" value="P-loop containing nucleoside triphosphate hydrolases"/>
    <property type="match status" value="1"/>
</dbReference>
<evidence type="ECO:0000313" key="3">
    <source>
        <dbReference type="EMBL" id="MDR6513404.1"/>
    </source>
</evidence>
<dbReference type="InterPro" id="IPR027417">
    <property type="entry name" value="P-loop_NTPase"/>
</dbReference>
<reference evidence="3 4" key="1">
    <citation type="submission" date="2023-07" db="EMBL/GenBank/DDBJ databases">
        <title>Sorghum-associated microbial communities from plants grown in Nebraska, USA.</title>
        <authorList>
            <person name="Schachtman D."/>
        </authorList>
    </citation>
    <scope>NUCLEOTIDE SEQUENCE [LARGE SCALE GENOMIC DNA]</scope>
    <source>
        <strain evidence="3 4">DS1027</strain>
    </source>
</reference>
<dbReference type="PANTHER" id="PTHR42957:SF1">
    <property type="entry name" value="HELICASE MJ1565-RELATED"/>
    <property type="match status" value="1"/>
</dbReference>
<protein>
    <submittedName>
        <fullName evidence="3">DNA helicase HerA-like ATPase</fullName>
    </submittedName>
</protein>
<accession>A0ABU1MSU3</accession>
<name>A0ABU1MSU3_9SPHN</name>
<dbReference type="PANTHER" id="PTHR42957">
    <property type="entry name" value="HELICASE MJ1565-RELATED"/>
    <property type="match status" value="1"/>
</dbReference>
<dbReference type="RefSeq" id="WP_309806668.1">
    <property type="nucleotide sequence ID" value="NZ_JAVDRD010000027.1"/>
</dbReference>
<evidence type="ECO:0000256" key="1">
    <source>
        <dbReference type="SAM" id="MobiDB-lite"/>
    </source>
</evidence>
<dbReference type="InterPro" id="IPR008571">
    <property type="entry name" value="HerA-like"/>
</dbReference>
<gene>
    <name evidence="3" type="ORF">J2792_004298</name>
</gene>